<evidence type="ECO:0000313" key="2">
    <source>
        <dbReference type="Proteomes" id="UP000315914"/>
    </source>
</evidence>
<dbReference type="AlphaFoldDB" id="A0A560KKS9"/>
<sequence>MSTVANLLARKQQLLERLENDPGSNERDEIERLLAKIETALMWLESNDPVEEGGPL</sequence>
<protein>
    <submittedName>
        <fullName evidence="1">Uncharacterized protein</fullName>
    </submittedName>
</protein>
<evidence type="ECO:0000313" key="1">
    <source>
        <dbReference type="EMBL" id="TWB83873.1"/>
    </source>
</evidence>
<organism evidence="1 2">
    <name type="scientific">Bradyrhizobium sacchari</name>
    <dbReference type="NCBI Taxonomy" id="1399419"/>
    <lineage>
        <taxon>Bacteria</taxon>
        <taxon>Pseudomonadati</taxon>
        <taxon>Pseudomonadota</taxon>
        <taxon>Alphaproteobacteria</taxon>
        <taxon>Hyphomicrobiales</taxon>
        <taxon>Nitrobacteraceae</taxon>
        <taxon>Bradyrhizobium</taxon>
    </lineage>
</organism>
<accession>A0A560KKS9</accession>
<name>A0A560KKS9_9BRAD</name>
<dbReference type="RefSeq" id="WP_167523416.1">
    <property type="nucleotide sequence ID" value="NZ_LWIG01000033.1"/>
</dbReference>
<reference evidence="1 2" key="1">
    <citation type="submission" date="2019-06" db="EMBL/GenBank/DDBJ databases">
        <title>Genomic Encyclopedia of Type Strains, Phase IV (KMG-V): Genome sequencing to study the core and pangenomes of soil and plant-associated prokaryotes.</title>
        <authorList>
            <person name="Whitman W."/>
        </authorList>
    </citation>
    <scope>NUCLEOTIDE SEQUENCE [LARGE SCALE GENOMIC DNA]</scope>
    <source>
        <strain evidence="1 2">BR 10556</strain>
    </source>
</reference>
<dbReference type="Proteomes" id="UP000315914">
    <property type="component" value="Unassembled WGS sequence"/>
</dbReference>
<comment type="caution">
    <text evidence="1">The sequence shown here is derived from an EMBL/GenBank/DDBJ whole genome shotgun (WGS) entry which is preliminary data.</text>
</comment>
<proteinExistence type="predicted"/>
<gene>
    <name evidence="1" type="ORF">FBZ95_101312</name>
</gene>
<keyword evidence="2" id="KW-1185">Reference proteome</keyword>
<dbReference type="EMBL" id="VITW01000001">
    <property type="protein sequence ID" value="TWB83873.1"/>
    <property type="molecule type" value="Genomic_DNA"/>
</dbReference>